<dbReference type="AlphaFoldDB" id="A0A645IKF7"/>
<gene>
    <name evidence="1" type="ORF">SDC9_199427</name>
</gene>
<accession>A0A645IKF7</accession>
<organism evidence="1">
    <name type="scientific">bioreactor metagenome</name>
    <dbReference type="NCBI Taxonomy" id="1076179"/>
    <lineage>
        <taxon>unclassified sequences</taxon>
        <taxon>metagenomes</taxon>
        <taxon>ecological metagenomes</taxon>
    </lineage>
</organism>
<protein>
    <submittedName>
        <fullName evidence="1">Uncharacterized protein</fullName>
    </submittedName>
</protein>
<proteinExistence type="predicted"/>
<dbReference type="EMBL" id="VSSQ01117243">
    <property type="protein sequence ID" value="MPN51778.1"/>
    <property type="molecule type" value="Genomic_DNA"/>
</dbReference>
<name>A0A645IKF7_9ZZZZ</name>
<reference evidence="1" key="1">
    <citation type="submission" date="2019-08" db="EMBL/GenBank/DDBJ databases">
        <authorList>
            <person name="Kucharzyk K."/>
            <person name="Murdoch R.W."/>
            <person name="Higgins S."/>
            <person name="Loffler F."/>
        </authorList>
    </citation>
    <scope>NUCLEOTIDE SEQUENCE</scope>
</reference>
<evidence type="ECO:0000313" key="1">
    <source>
        <dbReference type="EMBL" id="MPN51778.1"/>
    </source>
</evidence>
<sequence>MAFHPDLGHNVRLRIDGAYPAAKLAPEFVIIDLGCHIQTPAIDAKTHPVLGHPPQEFTHSRGICIELRQCGQVVPPVVTNNLLAGFASFHARILFICGVRAKGFPALQGRLFKMKPIHVRRSGTVFQGLMKLPESPAGMVEHSIQYHPHAAGMAFIQEGS</sequence>
<comment type="caution">
    <text evidence="1">The sequence shown here is derived from an EMBL/GenBank/DDBJ whole genome shotgun (WGS) entry which is preliminary data.</text>
</comment>